<evidence type="ECO:0000313" key="6">
    <source>
        <dbReference type="Proteomes" id="UP000594979"/>
    </source>
</evidence>
<dbReference type="Gene3D" id="3.40.50.2000">
    <property type="entry name" value="Glycogen Phosphorylase B"/>
    <property type="match status" value="1"/>
</dbReference>
<evidence type="ECO:0000256" key="1">
    <source>
        <dbReference type="ARBA" id="ARBA00021292"/>
    </source>
</evidence>
<dbReference type="GO" id="GO:0016758">
    <property type="term" value="F:hexosyltransferase activity"/>
    <property type="evidence" value="ECO:0007669"/>
    <property type="project" value="TreeGrafter"/>
</dbReference>
<dbReference type="InterPro" id="IPR050194">
    <property type="entry name" value="Glycosyltransferase_grp1"/>
</dbReference>
<keyword evidence="3 5" id="KW-0808">Transferase</keyword>
<dbReference type="GO" id="GO:1901137">
    <property type="term" value="P:carbohydrate derivative biosynthetic process"/>
    <property type="evidence" value="ECO:0007669"/>
    <property type="project" value="UniProtKB-ARBA"/>
</dbReference>
<organism evidence="5 6">
    <name type="scientific">Brevibacterium casei</name>
    <dbReference type="NCBI Taxonomy" id="33889"/>
    <lineage>
        <taxon>Bacteria</taxon>
        <taxon>Bacillati</taxon>
        <taxon>Actinomycetota</taxon>
        <taxon>Actinomycetes</taxon>
        <taxon>Micrococcales</taxon>
        <taxon>Brevibacteriaceae</taxon>
        <taxon>Brevibacterium</taxon>
    </lineage>
</organism>
<sequence length="327" mass="34688">MARQILDQAVAAFGAVSTSLRTMRGANRPDVIISTTPGLPTLLAGDFLSRVLGVPHVAEVRDAWPDLIHELSLVSAAGGRLLPSRIAGALERSVLPNVLTRAQQRAQAVVVTTSAFQKQLLQRGIKAEVVRSGVSRSEAEASTHSSKGSHSGFHLLYVGTVGRSQDLSCAIEASVRVPGLTLRIVGHGADKPALERLAERLHAPVEFYDQAIGAALVDHWSWADAGLVSLGDVPAHLRTVPSKLYSLMVRKVPVLGIVDGEAAAIIEQNQAGITARPGDVGSIAEAMKDMSEQTAGTGENARRWVLENASAEVMGKQYEAIIERAGR</sequence>
<dbReference type="InterPro" id="IPR028098">
    <property type="entry name" value="Glyco_trans_4-like_N"/>
</dbReference>
<dbReference type="Proteomes" id="UP000594979">
    <property type="component" value="Chromosome"/>
</dbReference>
<name>A0A7T2TJA5_9MICO</name>
<protein>
    <recommendedName>
        <fullName evidence="1">D-inositol 3-phosphate glycosyltransferase</fullName>
    </recommendedName>
</protein>
<evidence type="ECO:0000259" key="4">
    <source>
        <dbReference type="Pfam" id="PF13579"/>
    </source>
</evidence>
<dbReference type="PANTHER" id="PTHR45947">
    <property type="entry name" value="SULFOQUINOVOSYL TRANSFERASE SQD2"/>
    <property type="match status" value="1"/>
</dbReference>
<dbReference type="PANTHER" id="PTHR45947:SF3">
    <property type="entry name" value="SULFOQUINOVOSYL TRANSFERASE SQD2"/>
    <property type="match status" value="1"/>
</dbReference>
<dbReference type="Pfam" id="PF13692">
    <property type="entry name" value="Glyco_trans_1_4"/>
    <property type="match status" value="1"/>
</dbReference>
<accession>A0A7T2TJA5</accession>
<keyword evidence="2" id="KW-0328">Glycosyltransferase</keyword>
<dbReference type="Pfam" id="PF13579">
    <property type="entry name" value="Glyco_trans_4_4"/>
    <property type="match status" value="1"/>
</dbReference>
<dbReference type="SUPFAM" id="SSF53756">
    <property type="entry name" value="UDP-Glycosyltransferase/glycogen phosphorylase"/>
    <property type="match status" value="1"/>
</dbReference>
<gene>
    <name evidence="5" type="ORF">I6G59_06045</name>
</gene>
<evidence type="ECO:0000313" key="5">
    <source>
        <dbReference type="EMBL" id="QPS34866.1"/>
    </source>
</evidence>
<dbReference type="AlphaFoldDB" id="A0A7T2TJA5"/>
<reference evidence="5 6" key="1">
    <citation type="submission" date="2020-12" db="EMBL/GenBank/DDBJ databases">
        <title>FDA dAtabase for Regulatory Grade micrObial Sequences (FDA-ARGOS): Supporting development and validation of Infectious Disease Dx tests.</title>
        <authorList>
            <person name="Sproer C."/>
            <person name="Gronow S."/>
            <person name="Severitt S."/>
            <person name="Schroder I."/>
            <person name="Tallon L."/>
            <person name="Sadzewicz L."/>
            <person name="Zhao X."/>
            <person name="Boylan J."/>
            <person name="Ott S."/>
            <person name="Bowen H."/>
            <person name="Vavikolanu K."/>
            <person name="Mehta A."/>
            <person name="Aluvathingal J."/>
            <person name="Nadendla S."/>
            <person name="Lowell S."/>
            <person name="Myers T."/>
            <person name="Yan Y."/>
            <person name="Sichtig H."/>
        </authorList>
    </citation>
    <scope>NUCLEOTIDE SEQUENCE [LARGE SCALE GENOMIC DNA]</scope>
    <source>
        <strain evidence="5 6">FDAARGOS_902</strain>
    </source>
</reference>
<evidence type="ECO:0000256" key="3">
    <source>
        <dbReference type="ARBA" id="ARBA00022679"/>
    </source>
</evidence>
<feature type="domain" description="Glycosyltransferase subfamily 4-like N-terminal" evidence="4">
    <location>
        <begin position="17"/>
        <end position="130"/>
    </location>
</feature>
<dbReference type="EMBL" id="CP065682">
    <property type="protein sequence ID" value="QPS34866.1"/>
    <property type="molecule type" value="Genomic_DNA"/>
</dbReference>
<evidence type="ECO:0000256" key="2">
    <source>
        <dbReference type="ARBA" id="ARBA00022676"/>
    </source>
</evidence>
<proteinExistence type="predicted"/>
<dbReference type="CDD" id="cd03794">
    <property type="entry name" value="GT4_WbuB-like"/>
    <property type="match status" value="1"/>
</dbReference>
<dbReference type="RefSeq" id="WP_141236309.1">
    <property type="nucleotide sequence ID" value="NZ_CP065682.1"/>
</dbReference>
<dbReference type="KEGG" id="bcau:I6G59_06045"/>